<keyword evidence="2" id="KW-1185">Reference proteome</keyword>
<dbReference type="PANTHER" id="PTHR21310:SF15">
    <property type="entry name" value="AMINOGLYCOSIDE PHOSPHOTRANSFERASE DOMAIN-CONTAINING PROTEIN"/>
    <property type="match status" value="1"/>
</dbReference>
<dbReference type="RefSeq" id="WP_227227826.1">
    <property type="nucleotide sequence ID" value="NZ_JAJCVJ010000001.1"/>
</dbReference>
<dbReference type="Gene3D" id="3.90.1200.10">
    <property type="match status" value="1"/>
</dbReference>
<dbReference type="InterPro" id="IPR051678">
    <property type="entry name" value="AGP_Transferase"/>
</dbReference>
<dbReference type="PANTHER" id="PTHR21310">
    <property type="entry name" value="AMINOGLYCOSIDE PHOSPHOTRANSFERASE-RELATED-RELATED"/>
    <property type="match status" value="1"/>
</dbReference>
<dbReference type="InterPro" id="IPR011009">
    <property type="entry name" value="Kinase-like_dom_sf"/>
</dbReference>
<evidence type="ECO:0000313" key="2">
    <source>
        <dbReference type="Proteomes" id="UP001596201"/>
    </source>
</evidence>
<proteinExistence type="predicted"/>
<name>A0ABD5R9Y7_9EURY</name>
<evidence type="ECO:0000313" key="1">
    <source>
        <dbReference type="EMBL" id="MFC5366838.1"/>
    </source>
</evidence>
<reference evidence="1 2" key="1">
    <citation type="journal article" date="2019" name="Int. J. Syst. Evol. Microbiol.">
        <title>The Global Catalogue of Microorganisms (GCM) 10K type strain sequencing project: providing services to taxonomists for standard genome sequencing and annotation.</title>
        <authorList>
            <consortium name="The Broad Institute Genomics Platform"/>
            <consortium name="The Broad Institute Genome Sequencing Center for Infectious Disease"/>
            <person name="Wu L."/>
            <person name="Ma J."/>
        </authorList>
    </citation>
    <scope>NUCLEOTIDE SEQUENCE [LARGE SCALE GENOMIC DNA]</scope>
    <source>
        <strain evidence="1 2">CGMCC 1.12237</strain>
    </source>
</reference>
<comment type="caution">
    <text evidence="1">The sequence shown here is derived from an EMBL/GenBank/DDBJ whole genome shotgun (WGS) entry which is preliminary data.</text>
</comment>
<accession>A0ABD5R9Y7</accession>
<organism evidence="1 2">
    <name type="scientific">Salinirubrum litoreum</name>
    <dbReference type="NCBI Taxonomy" id="1126234"/>
    <lineage>
        <taxon>Archaea</taxon>
        <taxon>Methanobacteriati</taxon>
        <taxon>Methanobacteriota</taxon>
        <taxon>Stenosarchaea group</taxon>
        <taxon>Halobacteria</taxon>
        <taxon>Halobacteriales</taxon>
        <taxon>Haloferacaceae</taxon>
        <taxon>Salinirubrum</taxon>
    </lineage>
</organism>
<sequence>MTDDTDDERRATTDDARTVLDREFPDREIAGLATSPRGNRKRTVFVTFGDGSRVVVQLATLPVVRTETALARLVGRRTSIPVPQVRAVGQIDDRGYAVTDAVPGDDLHTRFAGFASDRQRALCRTFGRGLAELHELSEFDSYGPVAFVGDWEKFVGGVRRGEDAPGPDSFGVVSTDEKQCDVTALPGRTPSDDWHAWLRNYVDTGLRALPAEFDDLRDRLTTVIDADVAEDRVPPAPTSRLFPWDFRPGNALVADDRVTAMLDWGEPLAADPALSVAKTEHLLADWYVEPPANTDLRRAFRAGYESVRPIPSVPSAYRVVAVVLSAVDSTGEVTRPRYPELTGDDAVAFHRERLLAALGDAG</sequence>
<dbReference type="SUPFAM" id="SSF56112">
    <property type="entry name" value="Protein kinase-like (PK-like)"/>
    <property type="match status" value="1"/>
</dbReference>
<dbReference type="EMBL" id="JBHSKX010000001">
    <property type="protein sequence ID" value="MFC5366838.1"/>
    <property type="molecule type" value="Genomic_DNA"/>
</dbReference>
<gene>
    <name evidence="1" type="ORF">ACFPJ5_07785</name>
</gene>
<dbReference type="Proteomes" id="UP001596201">
    <property type="component" value="Unassembled WGS sequence"/>
</dbReference>
<protein>
    <submittedName>
        <fullName evidence="1">Phosphotransferase family protein</fullName>
    </submittedName>
</protein>
<dbReference type="AlphaFoldDB" id="A0ABD5R9Y7"/>